<evidence type="ECO:0000313" key="5">
    <source>
        <dbReference type="EMBL" id="KZV84469.1"/>
    </source>
</evidence>
<keyword evidence="2" id="KW-0274">FAD</keyword>
<keyword evidence="6" id="KW-1185">Reference proteome</keyword>
<dbReference type="STRING" id="1314781.A0A165ZNU6"/>
<dbReference type="Proteomes" id="UP000077266">
    <property type="component" value="Unassembled WGS sequence"/>
</dbReference>
<dbReference type="SUPFAM" id="SSF51905">
    <property type="entry name" value="FAD/NAD(P)-binding domain"/>
    <property type="match status" value="1"/>
</dbReference>
<protein>
    <submittedName>
        <fullName evidence="5">FAD/NAD(P)-binding domain-containing protein</fullName>
    </submittedName>
</protein>
<sequence length="251" mass="26599">MTSAPRIAIIGGGPGGLILLNVLARHNVTATLYERDAEFSSRAHLGGTLDLHEDTGQLAMKGAGAALWDAFVKHSRPEGEEVFITDKSGETLFHHAPPPNVANPARPEIDRSTLRKILLDGAPEGSIKWGHGFVSATPVAGTAQWELAFANGHTAVVDLMRWRRGANVAMYAGLKLGLAIAEAATVENMDQAVAKYEQDVRKIVVDAAAMSEANMKRARGPNGAQSMIKAFATAFPTGVEQPVVQASSLAE</sequence>
<evidence type="ECO:0000256" key="3">
    <source>
        <dbReference type="ARBA" id="ARBA00023002"/>
    </source>
</evidence>
<dbReference type="GO" id="GO:0004497">
    <property type="term" value="F:monooxygenase activity"/>
    <property type="evidence" value="ECO:0007669"/>
    <property type="project" value="UniProtKB-KW"/>
</dbReference>
<dbReference type="InterPro" id="IPR036188">
    <property type="entry name" value="FAD/NAD-bd_sf"/>
</dbReference>
<gene>
    <name evidence="5" type="ORF">EXIGLDRAFT_776504</name>
</gene>
<dbReference type="PRINTS" id="PR00420">
    <property type="entry name" value="RNGMNOXGNASE"/>
</dbReference>
<proteinExistence type="predicted"/>
<accession>A0A165ZNU6</accession>
<reference evidence="5 6" key="1">
    <citation type="journal article" date="2016" name="Mol. Biol. Evol.">
        <title>Comparative Genomics of Early-Diverging Mushroom-Forming Fungi Provides Insights into the Origins of Lignocellulose Decay Capabilities.</title>
        <authorList>
            <person name="Nagy L.G."/>
            <person name="Riley R."/>
            <person name="Tritt A."/>
            <person name="Adam C."/>
            <person name="Daum C."/>
            <person name="Floudas D."/>
            <person name="Sun H."/>
            <person name="Yadav J.S."/>
            <person name="Pangilinan J."/>
            <person name="Larsson K.H."/>
            <person name="Matsuura K."/>
            <person name="Barry K."/>
            <person name="Labutti K."/>
            <person name="Kuo R."/>
            <person name="Ohm R.A."/>
            <person name="Bhattacharya S.S."/>
            <person name="Shirouzu T."/>
            <person name="Yoshinaga Y."/>
            <person name="Martin F.M."/>
            <person name="Grigoriev I.V."/>
            <person name="Hibbett D.S."/>
        </authorList>
    </citation>
    <scope>NUCLEOTIDE SEQUENCE [LARGE SCALE GENOMIC DNA]</scope>
    <source>
        <strain evidence="5 6">HHB12029</strain>
    </source>
</reference>
<dbReference type="PANTHER" id="PTHR46972">
    <property type="entry name" value="MONOOXYGENASE ASQM-RELATED"/>
    <property type="match status" value="1"/>
</dbReference>
<dbReference type="InParanoid" id="A0A165ZNU6"/>
<organism evidence="5 6">
    <name type="scientific">Exidia glandulosa HHB12029</name>
    <dbReference type="NCBI Taxonomy" id="1314781"/>
    <lineage>
        <taxon>Eukaryota</taxon>
        <taxon>Fungi</taxon>
        <taxon>Dikarya</taxon>
        <taxon>Basidiomycota</taxon>
        <taxon>Agaricomycotina</taxon>
        <taxon>Agaricomycetes</taxon>
        <taxon>Auriculariales</taxon>
        <taxon>Exidiaceae</taxon>
        <taxon>Exidia</taxon>
    </lineage>
</organism>
<keyword evidence="4" id="KW-0503">Monooxygenase</keyword>
<dbReference type="OrthoDB" id="655030at2759"/>
<name>A0A165ZNU6_EXIGL</name>
<dbReference type="EMBL" id="KV426223">
    <property type="protein sequence ID" value="KZV84469.1"/>
    <property type="molecule type" value="Genomic_DNA"/>
</dbReference>
<evidence type="ECO:0000313" key="6">
    <source>
        <dbReference type="Proteomes" id="UP000077266"/>
    </source>
</evidence>
<dbReference type="PANTHER" id="PTHR46972:SF1">
    <property type="entry name" value="FAD DEPENDENT OXIDOREDUCTASE DOMAIN-CONTAINING PROTEIN"/>
    <property type="match status" value="1"/>
</dbReference>
<keyword evidence="3" id="KW-0560">Oxidoreductase</keyword>
<evidence type="ECO:0000256" key="4">
    <source>
        <dbReference type="ARBA" id="ARBA00023033"/>
    </source>
</evidence>
<evidence type="ECO:0000256" key="2">
    <source>
        <dbReference type="ARBA" id="ARBA00022827"/>
    </source>
</evidence>
<dbReference type="AlphaFoldDB" id="A0A165ZNU6"/>
<keyword evidence="1" id="KW-0285">Flavoprotein</keyword>
<dbReference type="Gene3D" id="3.50.50.60">
    <property type="entry name" value="FAD/NAD(P)-binding domain"/>
    <property type="match status" value="1"/>
</dbReference>
<evidence type="ECO:0000256" key="1">
    <source>
        <dbReference type="ARBA" id="ARBA00022630"/>
    </source>
</evidence>